<keyword evidence="3" id="KW-1185">Reference proteome</keyword>
<organism evidence="2 3">
    <name type="scientific">Triparma retinervis</name>
    <dbReference type="NCBI Taxonomy" id="2557542"/>
    <lineage>
        <taxon>Eukaryota</taxon>
        <taxon>Sar</taxon>
        <taxon>Stramenopiles</taxon>
        <taxon>Ochrophyta</taxon>
        <taxon>Bolidophyceae</taxon>
        <taxon>Parmales</taxon>
        <taxon>Triparmaceae</taxon>
        <taxon>Triparma</taxon>
    </lineage>
</organism>
<sequence length="923" mass="100349">MDPAALAKLVAEQAKMIEQLKIERDSASQTMKEEILSSLKDDLRQKRRKKKGRKAAARALSLEESYSDVEVDHYDEEDDYFDEPSLSSTSSRGSTMIVRSSSSNNMTGRGGGGAGLSSTTGRKVPHGSSSGSRSVTTSVTQNRSIDALIESPFNASMRNQDTTKNFKKSNKLAKTKKKSITLDRDRTVPLSPTSTSPTTATQLIEQEPSLDASTMRFLQKSANLVNDATGKDAAAIMASTFSKPLPVRKKKTTKKKKKRLLQQQAEGQADVALSDSLVTTSSSIMNSSSTNPGLALRLEEEARILAEEEAAKEASIRSITFSAATNTHSKPMLPNVTGAGAGAGATSRLPSRVGTGRISTAGRSSRGGSRPRTVGPSNVATVRSEAESLGRKLLGPLNLDSGDTQKAPLPVALQENEWENELARNILSLYSNQVIQEIRIKRDAEAEAGKKKTRKMRRIKELRQQGFGDDEIDEIIRTENFSRKTRTTRSTRKSTRTTSSTTFENSTSPAAKDKAGMASGEGKIVTGTASRLEEEARILAEEEAAKEASMGDTAASVLDGLLKETEGMLDDVSLPASPSKSRSGTRGTRSGTRGTRGTMGTSRSTTVISTSPAAKDKAGMASGEGKIVAPVRPKMIWYGGTGAIQAEWGALEEFTQNDNLRKELEGLKEKGRYATYIATVEGLLAASMRVQADTQTTALMERLYRQMVVTCIAFGVRSLEQKKYPQSLELLEKAHDLAGYDDVLAHHIAVELKAFVNDAFAQYYIRRNKPSAALQYITSAIKTHTRRRDYPHVAKCTLHCAYILSKLSRHDESIRCMGQVLSLVDDGLLDVTSSNAQSLLLVAVAYHNIAVEQLVLRHVSEACVSSQNARRLARLCLSYSNRFLPLFEATHVAALKELATSVRHKHSEDQHQIFSKLAAGLYS</sequence>
<proteinExistence type="predicted"/>
<accession>A0A9W7DN54</accession>
<evidence type="ECO:0000313" key="3">
    <source>
        <dbReference type="Proteomes" id="UP001165082"/>
    </source>
</evidence>
<feature type="compositionally biased region" description="Low complexity" evidence="1">
    <location>
        <begin position="354"/>
        <end position="377"/>
    </location>
</feature>
<feature type="region of interest" description="Disordered" evidence="1">
    <location>
        <begin position="248"/>
        <end position="270"/>
    </location>
</feature>
<feature type="compositionally biased region" description="Basic residues" evidence="1">
    <location>
        <begin position="248"/>
        <end position="260"/>
    </location>
</feature>
<evidence type="ECO:0000256" key="1">
    <source>
        <dbReference type="SAM" id="MobiDB-lite"/>
    </source>
</evidence>
<feature type="compositionally biased region" description="Low complexity" evidence="1">
    <location>
        <begin position="579"/>
        <end position="606"/>
    </location>
</feature>
<feature type="region of interest" description="Disordered" evidence="1">
    <location>
        <begin position="483"/>
        <end position="528"/>
    </location>
</feature>
<dbReference type="Proteomes" id="UP001165082">
    <property type="component" value="Unassembled WGS sequence"/>
</dbReference>
<dbReference type="EMBL" id="BRXZ01004408">
    <property type="protein sequence ID" value="GMH48275.1"/>
    <property type="molecule type" value="Genomic_DNA"/>
</dbReference>
<feature type="region of interest" description="Disordered" evidence="1">
    <location>
        <begin position="340"/>
        <end position="381"/>
    </location>
</feature>
<feature type="region of interest" description="Disordered" evidence="1">
    <location>
        <begin position="44"/>
        <end position="142"/>
    </location>
</feature>
<comment type="caution">
    <text evidence="2">The sequence shown here is derived from an EMBL/GenBank/DDBJ whole genome shotgun (WGS) entry which is preliminary data.</text>
</comment>
<dbReference type="AlphaFoldDB" id="A0A9W7DN54"/>
<feature type="compositionally biased region" description="Low complexity" evidence="1">
    <location>
        <begin position="83"/>
        <end position="107"/>
    </location>
</feature>
<dbReference type="SUPFAM" id="SSF48452">
    <property type="entry name" value="TPR-like"/>
    <property type="match status" value="1"/>
</dbReference>
<feature type="compositionally biased region" description="Basic residues" evidence="1">
    <location>
        <begin position="45"/>
        <end position="56"/>
    </location>
</feature>
<feature type="compositionally biased region" description="Acidic residues" evidence="1">
    <location>
        <begin position="65"/>
        <end position="82"/>
    </location>
</feature>
<feature type="region of interest" description="Disordered" evidence="1">
    <location>
        <begin position="159"/>
        <end position="178"/>
    </location>
</feature>
<reference evidence="2" key="1">
    <citation type="submission" date="2022-07" db="EMBL/GenBank/DDBJ databases">
        <title>Genome analysis of Parmales, a sister group of diatoms, reveals the evolutionary specialization of diatoms from phago-mixotrophs to photoautotrophs.</title>
        <authorList>
            <person name="Ban H."/>
            <person name="Sato S."/>
            <person name="Yoshikawa S."/>
            <person name="Kazumasa Y."/>
            <person name="Nakamura Y."/>
            <person name="Ichinomiya M."/>
            <person name="Saitoh K."/>
            <person name="Sato N."/>
            <person name="Blanc-Mathieu R."/>
            <person name="Endo H."/>
            <person name="Kuwata A."/>
            <person name="Ogata H."/>
        </authorList>
    </citation>
    <scope>NUCLEOTIDE SEQUENCE</scope>
</reference>
<feature type="compositionally biased region" description="Low complexity" evidence="1">
    <location>
        <begin position="116"/>
        <end position="140"/>
    </location>
</feature>
<gene>
    <name evidence="2" type="ORF">TrRE_jg5881</name>
</gene>
<feature type="region of interest" description="Disordered" evidence="1">
    <location>
        <begin position="570"/>
        <end position="618"/>
    </location>
</feature>
<dbReference type="Gene3D" id="1.25.40.10">
    <property type="entry name" value="Tetratricopeptide repeat domain"/>
    <property type="match status" value="1"/>
</dbReference>
<dbReference type="InterPro" id="IPR011990">
    <property type="entry name" value="TPR-like_helical_dom_sf"/>
</dbReference>
<evidence type="ECO:0000313" key="2">
    <source>
        <dbReference type="EMBL" id="GMH48275.1"/>
    </source>
</evidence>
<protein>
    <submittedName>
        <fullName evidence="2">Uncharacterized protein</fullName>
    </submittedName>
</protein>
<feature type="compositionally biased region" description="Basic residues" evidence="1">
    <location>
        <begin position="483"/>
        <end position="495"/>
    </location>
</feature>
<name>A0A9W7DN54_9STRA</name>
<feature type="compositionally biased region" description="Basic residues" evidence="1">
    <location>
        <begin position="165"/>
        <end position="178"/>
    </location>
</feature>
<dbReference type="OrthoDB" id="201140at2759"/>